<dbReference type="EMBL" id="CP013050">
    <property type="protein sequence ID" value="ALM74047.1"/>
    <property type="molecule type" value="Genomic_DNA"/>
</dbReference>
<name>A0A0S1X8L6_THEBA</name>
<dbReference type="AlphaFoldDB" id="A0A0S1X8L6"/>
<gene>
    <name evidence="1" type="ORF">TBCH5v1_0067</name>
</gene>
<protein>
    <submittedName>
        <fullName evidence="1">Uncharacterized protein</fullName>
    </submittedName>
</protein>
<dbReference type="STRING" id="55802.TBCH5v1_0067"/>
<dbReference type="Proteomes" id="UP000066042">
    <property type="component" value="Chromosome"/>
</dbReference>
<dbReference type="PATRIC" id="fig|55802.8.peg.66"/>
<dbReference type="InterPro" id="IPR046074">
    <property type="entry name" value="DUF6092"/>
</dbReference>
<dbReference type="Pfam" id="PF19585">
    <property type="entry name" value="DUF6092"/>
    <property type="match status" value="1"/>
</dbReference>
<sequence>MEDILKDDHFKLLAFLITSARGCVDEPPLYGPLRLIDAASRLIDIMKKEGKVNEQILRLQESIEEKMNLVMYDEEAFVEFLDELSQELAKIIIRK</sequence>
<evidence type="ECO:0000313" key="2">
    <source>
        <dbReference type="Proteomes" id="UP000066042"/>
    </source>
</evidence>
<proteinExistence type="predicted"/>
<accession>A0A0S1X8L6</accession>
<reference evidence="1 2" key="1">
    <citation type="journal article" date="2016" name="Genome Announc.">
        <title>Complete genome sequence of the hyperthermophilic and piezophilic archaeon Thermococcus barophilus Ch5, capable of growth at the expense of hydrogenogenesis from carbon monoxide and formate.</title>
        <authorList>
            <person name="Oger P."/>
            <person name="Sokolova T.G."/>
            <person name="Kozhevnikova D.A."/>
            <person name="Taranov E.A."/>
            <person name="Vannier P."/>
            <person name="Lee H.S."/>
            <person name="Kwon K.K."/>
            <person name="Kang S.G."/>
            <person name="Lee J.H."/>
            <person name="Bonch-Osmolovskaya E.A."/>
            <person name="Lebedinsky A.V."/>
        </authorList>
    </citation>
    <scope>NUCLEOTIDE SEQUENCE [LARGE SCALE GENOMIC DNA]</scope>
    <source>
        <strain evidence="2">Ch5</strain>
    </source>
</reference>
<evidence type="ECO:0000313" key="1">
    <source>
        <dbReference type="EMBL" id="ALM74047.1"/>
    </source>
</evidence>
<organism evidence="1 2">
    <name type="scientific">Thermococcus barophilus</name>
    <dbReference type="NCBI Taxonomy" id="55802"/>
    <lineage>
        <taxon>Archaea</taxon>
        <taxon>Methanobacteriati</taxon>
        <taxon>Methanobacteriota</taxon>
        <taxon>Thermococci</taxon>
        <taxon>Thermococcales</taxon>
        <taxon>Thermococcaceae</taxon>
        <taxon>Thermococcus</taxon>
    </lineage>
</organism>